<evidence type="ECO:0000256" key="1">
    <source>
        <dbReference type="SAM" id="MobiDB-lite"/>
    </source>
</evidence>
<evidence type="ECO:0000313" key="4">
    <source>
        <dbReference type="Proteomes" id="UP000287533"/>
    </source>
</evidence>
<dbReference type="AlphaFoldDB" id="A0A430FDS6"/>
<dbReference type="SUPFAM" id="SSF55486">
    <property type="entry name" value="Metalloproteases ('zincins'), catalytic domain"/>
    <property type="match status" value="1"/>
</dbReference>
<dbReference type="EMBL" id="QXGL01000010">
    <property type="protein sequence ID" value="RSX50990.1"/>
    <property type="molecule type" value="Genomic_DNA"/>
</dbReference>
<dbReference type="Pfam" id="PF11350">
    <property type="entry name" value="DUF3152"/>
    <property type="match status" value="1"/>
</dbReference>
<feature type="region of interest" description="Disordered" evidence="1">
    <location>
        <begin position="50"/>
        <end position="72"/>
    </location>
</feature>
<proteinExistence type="predicted"/>
<sequence length="257" mass="28290">MQLIRRIVVFVIPVLLVIGFIALIHADVSRVPMTRRYELAQAAANAQASAQSSGTLQRKQVPHSDGYDLSRPFSDKQRQTIASKAEQTAQASGKPQHTFTYCVTSEGNVGDIGEFERTIYATLNDPHGWPRAGLTFTPSTDANACDMTFVLAEAQTMKSFAQGCSEQYSCRVGNSVIMNADRWNAPTDSWNKGGGSLANYRTMVINHETGHRLGHADNETVCPAPGEPAPLMQQQSMSLRGCTINEWPLDSELWARW</sequence>
<evidence type="ECO:0000313" key="3">
    <source>
        <dbReference type="EMBL" id="RSX50990.1"/>
    </source>
</evidence>
<protein>
    <submittedName>
        <fullName evidence="3">Lipo protein</fullName>
    </submittedName>
</protein>
<evidence type="ECO:0000259" key="2">
    <source>
        <dbReference type="Pfam" id="PF11350"/>
    </source>
</evidence>
<gene>
    <name evidence="3" type="ORF">D2E25_1926</name>
</gene>
<accession>A0A430FDS6</accession>
<name>A0A430FDS6_9BIFI</name>
<dbReference type="InterPro" id="IPR022603">
    <property type="entry name" value="DUF3152"/>
</dbReference>
<dbReference type="Proteomes" id="UP000287533">
    <property type="component" value="Unassembled WGS sequence"/>
</dbReference>
<dbReference type="OrthoDB" id="9779865at2"/>
<organism evidence="3 4">
    <name type="scientific">Bifidobacterium goeldii</name>
    <dbReference type="NCBI Taxonomy" id="2306975"/>
    <lineage>
        <taxon>Bacteria</taxon>
        <taxon>Bacillati</taxon>
        <taxon>Actinomycetota</taxon>
        <taxon>Actinomycetes</taxon>
        <taxon>Bifidobacteriales</taxon>
        <taxon>Bifidobacteriaceae</taxon>
        <taxon>Bifidobacterium</taxon>
    </lineage>
</organism>
<comment type="caution">
    <text evidence="3">The sequence shown here is derived from an EMBL/GenBank/DDBJ whole genome shotgun (WGS) entry which is preliminary data.</text>
</comment>
<reference evidence="3 4" key="1">
    <citation type="submission" date="2018-09" db="EMBL/GenBank/DDBJ databases">
        <title>Characterization of the phylogenetic diversity of five novel species belonging to the genus Bifidobacterium.</title>
        <authorList>
            <person name="Lugli G.A."/>
            <person name="Duranti S."/>
            <person name="Milani C."/>
        </authorList>
    </citation>
    <scope>NUCLEOTIDE SEQUENCE [LARGE SCALE GENOMIC DNA]</scope>
    <source>
        <strain evidence="3 4">2034B</strain>
    </source>
</reference>
<keyword evidence="4" id="KW-1185">Reference proteome</keyword>
<feature type="domain" description="DUF3152" evidence="2">
    <location>
        <begin position="86"/>
        <end position="241"/>
    </location>
</feature>